<evidence type="ECO:0000313" key="1">
    <source>
        <dbReference type="EMBL" id="KAJ1368301.1"/>
    </source>
</evidence>
<protein>
    <submittedName>
        <fullName evidence="1">Uncharacterized protein</fullName>
    </submittedName>
</protein>
<proteinExistence type="predicted"/>
<dbReference type="AlphaFoldDB" id="A0AAD5WFL6"/>
<organism evidence="1 2">
    <name type="scientific">Parelaphostrongylus tenuis</name>
    <name type="common">Meningeal worm</name>
    <dbReference type="NCBI Taxonomy" id="148309"/>
    <lineage>
        <taxon>Eukaryota</taxon>
        <taxon>Metazoa</taxon>
        <taxon>Ecdysozoa</taxon>
        <taxon>Nematoda</taxon>
        <taxon>Chromadorea</taxon>
        <taxon>Rhabditida</taxon>
        <taxon>Rhabditina</taxon>
        <taxon>Rhabditomorpha</taxon>
        <taxon>Strongyloidea</taxon>
        <taxon>Metastrongylidae</taxon>
        <taxon>Parelaphostrongylus</taxon>
    </lineage>
</organism>
<gene>
    <name evidence="1" type="ORF">KIN20_029406</name>
</gene>
<reference evidence="1" key="1">
    <citation type="submission" date="2021-06" db="EMBL/GenBank/DDBJ databases">
        <title>Parelaphostrongylus tenuis whole genome reference sequence.</title>
        <authorList>
            <person name="Garwood T.J."/>
            <person name="Larsen P.A."/>
            <person name="Fountain-Jones N.M."/>
            <person name="Garbe J.R."/>
            <person name="Macchietto M.G."/>
            <person name="Kania S.A."/>
            <person name="Gerhold R.W."/>
            <person name="Richards J.E."/>
            <person name="Wolf T.M."/>
        </authorList>
    </citation>
    <scope>NUCLEOTIDE SEQUENCE</scope>
    <source>
        <strain evidence="1">MNPRO001-30</strain>
        <tissue evidence="1">Meninges</tissue>
    </source>
</reference>
<comment type="caution">
    <text evidence="1">The sequence shown here is derived from an EMBL/GenBank/DDBJ whole genome shotgun (WGS) entry which is preliminary data.</text>
</comment>
<dbReference type="Proteomes" id="UP001196413">
    <property type="component" value="Unassembled WGS sequence"/>
</dbReference>
<keyword evidence="2" id="KW-1185">Reference proteome</keyword>
<evidence type="ECO:0000313" key="2">
    <source>
        <dbReference type="Proteomes" id="UP001196413"/>
    </source>
</evidence>
<name>A0AAD5WFL6_PARTN</name>
<accession>A0AAD5WFL6</accession>
<dbReference type="EMBL" id="JAHQIW010006143">
    <property type="protein sequence ID" value="KAJ1368301.1"/>
    <property type="molecule type" value="Genomic_DNA"/>
</dbReference>
<sequence length="77" mass="8136">MVSTSPTAAAQVPGIATSKGTAQAFVRRLVMQTTSNVIMANWSRMMWQDVVNRAVRMLALGPLGSHFISASGTVTGN</sequence>